<feature type="active site" description="Acyl-ester intermediate" evidence="7">
    <location>
        <position position="141"/>
    </location>
</feature>
<comment type="similarity">
    <text evidence="1 9">Belongs to the peptidase S11 family.</text>
</comment>
<evidence type="ECO:0000256" key="3">
    <source>
        <dbReference type="ARBA" id="ARBA00022801"/>
    </source>
</evidence>
<dbReference type="AlphaFoldDB" id="A0A177K7S6"/>
<proteinExistence type="inferred from homology"/>
<evidence type="ECO:0000256" key="7">
    <source>
        <dbReference type="PIRSR" id="PIRSR618044-1"/>
    </source>
</evidence>
<evidence type="ECO:0000313" key="13">
    <source>
        <dbReference type="EMBL" id="OAH49458.1"/>
    </source>
</evidence>
<dbReference type="RefSeq" id="WP_064003411.1">
    <property type="nucleotide sequence ID" value="NZ_LSTV01000004.1"/>
</dbReference>
<keyword evidence="3" id="KW-0378">Hydrolase</keyword>
<protein>
    <recommendedName>
        <fullName evidence="12">Peptidase S11 D-alanyl-D-alanine carboxypeptidase A N-terminal domain-containing protein</fullName>
    </recommendedName>
</protein>
<accession>A0A177K7S6</accession>
<name>A0A177K7S6_9MICO</name>
<dbReference type="GO" id="GO:0071555">
    <property type="term" value="P:cell wall organization"/>
    <property type="evidence" value="ECO:0007669"/>
    <property type="project" value="UniProtKB-KW"/>
</dbReference>
<dbReference type="InterPro" id="IPR001967">
    <property type="entry name" value="Peptidase_S11_N"/>
</dbReference>
<dbReference type="Gene3D" id="3.40.710.10">
    <property type="entry name" value="DD-peptidase/beta-lactamase superfamily"/>
    <property type="match status" value="1"/>
</dbReference>
<keyword evidence="4" id="KW-0133">Cell shape</keyword>
<evidence type="ECO:0000256" key="2">
    <source>
        <dbReference type="ARBA" id="ARBA00022729"/>
    </source>
</evidence>
<keyword evidence="11" id="KW-1133">Transmembrane helix</keyword>
<feature type="domain" description="Peptidase S11 D-alanyl-D-alanine carboxypeptidase A N-terminal" evidence="12">
    <location>
        <begin position="133"/>
        <end position="321"/>
    </location>
</feature>
<organism evidence="13 14">
    <name type="scientific">Microbacterium oleivorans</name>
    <dbReference type="NCBI Taxonomy" id="273677"/>
    <lineage>
        <taxon>Bacteria</taxon>
        <taxon>Bacillati</taxon>
        <taxon>Actinomycetota</taxon>
        <taxon>Actinomycetes</taxon>
        <taxon>Micrococcales</taxon>
        <taxon>Microbacteriaceae</taxon>
        <taxon>Microbacterium</taxon>
    </lineage>
</organism>
<keyword evidence="2" id="KW-0732">Signal</keyword>
<dbReference type="InterPro" id="IPR012338">
    <property type="entry name" value="Beta-lactam/transpept-like"/>
</dbReference>
<dbReference type="EMBL" id="LSTV01000004">
    <property type="protein sequence ID" value="OAH49458.1"/>
    <property type="molecule type" value="Genomic_DNA"/>
</dbReference>
<dbReference type="PRINTS" id="PR00725">
    <property type="entry name" value="DADACBPTASE1"/>
</dbReference>
<evidence type="ECO:0000256" key="6">
    <source>
        <dbReference type="ARBA" id="ARBA00023316"/>
    </source>
</evidence>
<dbReference type="Proteomes" id="UP000076998">
    <property type="component" value="Unassembled WGS sequence"/>
</dbReference>
<dbReference type="GO" id="GO:0008360">
    <property type="term" value="P:regulation of cell shape"/>
    <property type="evidence" value="ECO:0007669"/>
    <property type="project" value="UniProtKB-KW"/>
</dbReference>
<dbReference type="Pfam" id="PF00768">
    <property type="entry name" value="Peptidase_S11"/>
    <property type="match status" value="1"/>
</dbReference>
<dbReference type="GO" id="GO:0009252">
    <property type="term" value="P:peptidoglycan biosynthetic process"/>
    <property type="evidence" value="ECO:0007669"/>
    <property type="project" value="UniProtKB-KW"/>
</dbReference>
<feature type="region of interest" description="Disordered" evidence="10">
    <location>
        <begin position="1"/>
        <end position="21"/>
    </location>
</feature>
<evidence type="ECO:0000259" key="12">
    <source>
        <dbReference type="Pfam" id="PF00768"/>
    </source>
</evidence>
<reference evidence="13 14" key="1">
    <citation type="submission" date="2016-02" db="EMBL/GenBank/DDBJ databases">
        <authorList>
            <person name="Wen L."/>
            <person name="He K."/>
            <person name="Yang H."/>
        </authorList>
    </citation>
    <scope>NUCLEOTIDE SEQUENCE [LARGE SCALE GENOMIC DNA]</scope>
    <source>
        <strain evidence="13 14">CD11_3</strain>
    </source>
</reference>
<dbReference type="InterPro" id="IPR018044">
    <property type="entry name" value="Peptidase_S11"/>
</dbReference>
<evidence type="ECO:0000256" key="5">
    <source>
        <dbReference type="ARBA" id="ARBA00022984"/>
    </source>
</evidence>
<evidence type="ECO:0000256" key="9">
    <source>
        <dbReference type="RuleBase" id="RU004016"/>
    </source>
</evidence>
<feature type="active site" evidence="7">
    <location>
        <position position="208"/>
    </location>
</feature>
<feature type="active site" description="Proton acceptor" evidence="7">
    <location>
        <position position="144"/>
    </location>
</feature>
<evidence type="ECO:0000256" key="10">
    <source>
        <dbReference type="SAM" id="MobiDB-lite"/>
    </source>
</evidence>
<keyword evidence="11" id="KW-0472">Membrane</keyword>
<dbReference type="GO" id="GO:0006508">
    <property type="term" value="P:proteolysis"/>
    <property type="evidence" value="ECO:0007669"/>
    <property type="project" value="InterPro"/>
</dbReference>
<keyword evidence="5" id="KW-0573">Peptidoglycan synthesis</keyword>
<evidence type="ECO:0000256" key="1">
    <source>
        <dbReference type="ARBA" id="ARBA00007164"/>
    </source>
</evidence>
<sequence length="462" mass="47410">MTVDDAPLTRRRLRESTQASPTAGRRVALAWIDDEGRSLAAAPARRAEQFDMLPPLRRRRRVRAGAVGIPALAVSGLAIAYTAAMLLWPLDNIAPSATASDSASIVGSPSAIAWPADGAAAVGVSGFAPAVSTDTPAQMASTTKLVTALVILDQAPLAAGEQGPEYSFTYADRLEYWDYVGQNQSALNVPDDGSLTEYQMLQGMLIASASNYADRLATDAFGSVEEYVTAANAWLAENGLDGITVTDASGYDRGNVATPAAMVALAEKALANPVIAEIVATETAELPGAGEFENTNALLGTDGVLGLKTGSYAGYYNLVAARTVDLGGGPTALFASVAGAPTDGARVDDTEALLDAVAQEASVTSTLPSGTVVAEVTTAWGAKTTLVTDEDADLHLWNGATATAEASFDIEADAAAGADAGTLVLSGPADQVEVPVSVKTAISGPDPWWRLTHPMQLVGGGD</sequence>
<feature type="binding site" evidence="8">
    <location>
        <position position="308"/>
    </location>
    <ligand>
        <name>substrate</name>
    </ligand>
</feature>
<dbReference type="SUPFAM" id="SSF56601">
    <property type="entry name" value="beta-lactamase/transpeptidase-like"/>
    <property type="match status" value="1"/>
</dbReference>
<gene>
    <name evidence="13" type="ORF">AYL44_11415</name>
</gene>
<comment type="caution">
    <text evidence="13">The sequence shown here is derived from an EMBL/GenBank/DDBJ whole genome shotgun (WGS) entry which is preliminary data.</text>
</comment>
<keyword evidence="11" id="KW-0812">Transmembrane</keyword>
<evidence type="ECO:0000256" key="8">
    <source>
        <dbReference type="PIRSR" id="PIRSR618044-2"/>
    </source>
</evidence>
<evidence type="ECO:0000313" key="14">
    <source>
        <dbReference type="Proteomes" id="UP000076998"/>
    </source>
</evidence>
<evidence type="ECO:0000256" key="4">
    <source>
        <dbReference type="ARBA" id="ARBA00022960"/>
    </source>
</evidence>
<feature type="transmembrane region" description="Helical" evidence="11">
    <location>
        <begin position="66"/>
        <end position="88"/>
    </location>
</feature>
<dbReference type="GO" id="GO:0009002">
    <property type="term" value="F:serine-type D-Ala-D-Ala carboxypeptidase activity"/>
    <property type="evidence" value="ECO:0007669"/>
    <property type="project" value="InterPro"/>
</dbReference>
<evidence type="ECO:0000256" key="11">
    <source>
        <dbReference type="SAM" id="Phobius"/>
    </source>
</evidence>
<keyword evidence="6" id="KW-0961">Cell wall biogenesis/degradation</keyword>